<organism evidence="1 2">
    <name type="scientific">Aquimarina amphilecti</name>
    <dbReference type="NCBI Taxonomy" id="1038014"/>
    <lineage>
        <taxon>Bacteria</taxon>
        <taxon>Pseudomonadati</taxon>
        <taxon>Bacteroidota</taxon>
        <taxon>Flavobacteriia</taxon>
        <taxon>Flavobacteriales</taxon>
        <taxon>Flavobacteriaceae</taxon>
        <taxon>Aquimarina</taxon>
    </lineage>
</organism>
<dbReference type="RefSeq" id="WP_091404992.1">
    <property type="nucleotide sequence ID" value="NZ_FOAB01000001.1"/>
</dbReference>
<sequence>MKTLKSIFFLICLILVSKSYSQVRIGGEASIDISINIPIPDVAIERRNDSRVVKKPSAPVIHNCNHLCSHNENVSYGEIQNQNGPYGRQIYQVTQARLESNSLGSESVIYQLNSGDVLELIVVTANIQDFNYHNYGENCDCLQQNRIVKVLLNHQQIQLRDGSLSLQPKGNGFHSVINLHTEFEGDFNGTVNF</sequence>
<protein>
    <submittedName>
        <fullName evidence="1">Uncharacterized protein</fullName>
    </submittedName>
</protein>
<name>A0A1H7GVM1_AQUAM</name>
<dbReference type="Proteomes" id="UP000198521">
    <property type="component" value="Unassembled WGS sequence"/>
</dbReference>
<proteinExistence type="predicted"/>
<accession>A0A1H7GVM1</accession>
<dbReference type="STRING" id="1038014.SAMN04487910_0473"/>
<gene>
    <name evidence="1" type="ORF">SAMN04487910_0473</name>
</gene>
<evidence type="ECO:0000313" key="1">
    <source>
        <dbReference type="EMBL" id="SEK41547.1"/>
    </source>
</evidence>
<dbReference type="EMBL" id="FOAB01000001">
    <property type="protein sequence ID" value="SEK41547.1"/>
    <property type="molecule type" value="Genomic_DNA"/>
</dbReference>
<reference evidence="2" key="1">
    <citation type="submission" date="2016-10" db="EMBL/GenBank/DDBJ databases">
        <authorList>
            <person name="Varghese N."/>
            <person name="Submissions S."/>
        </authorList>
    </citation>
    <scope>NUCLEOTIDE SEQUENCE [LARGE SCALE GENOMIC DNA]</scope>
    <source>
        <strain evidence="2">DSM 25232 / NCIMB 14723 / 92V</strain>
    </source>
</reference>
<evidence type="ECO:0000313" key="2">
    <source>
        <dbReference type="Proteomes" id="UP000198521"/>
    </source>
</evidence>
<keyword evidence="2" id="KW-1185">Reference proteome</keyword>
<dbReference type="OrthoDB" id="1163466at2"/>
<dbReference type="AlphaFoldDB" id="A0A1H7GVM1"/>